<accession>A0AAP2W6W1</accession>
<feature type="repeat" description="TPR" evidence="3">
    <location>
        <begin position="92"/>
        <end position="125"/>
    </location>
</feature>
<evidence type="ECO:0000256" key="1">
    <source>
        <dbReference type="ARBA" id="ARBA00022737"/>
    </source>
</evidence>
<dbReference type="PANTHER" id="PTHR45586">
    <property type="entry name" value="TPR REPEAT-CONTAINING PROTEIN PA4667"/>
    <property type="match status" value="1"/>
</dbReference>
<dbReference type="InterPro" id="IPR051012">
    <property type="entry name" value="CellSynth/LPSAsmb/PSIAsmb"/>
</dbReference>
<dbReference type="PANTHER" id="PTHR45586:SF1">
    <property type="entry name" value="LIPOPOLYSACCHARIDE ASSEMBLY PROTEIN B"/>
    <property type="match status" value="1"/>
</dbReference>
<sequence>MTDKKKEKEVNVNSPNVSPVIVIPSHAECRLPDVGECSLDHKVALGLQMDEHNEKEIDDPEYIKAIDLYNKGRLDDAKKHFETVLANNPNIIEAHLLLGDIYERKMKFTDAIREYDHVLKLKPDDELTRFKRDTAVKQRARYLDKPV</sequence>
<keyword evidence="5" id="KW-1185">Reference proteome</keyword>
<evidence type="ECO:0000313" key="5">
    <source>
        <dbReference type="Proteomes" id="UP001320159"/>
    </source>
</evidence>
<dbReference type="SMART" id="SM00028">
    <property type="entry name" value="TPR"/>
    <property type="match status" value="2"/>
</dbReference>
<comment type="caution">
    <text evidence="4">The sequence shown here is derived from an EMBL/GenBank/DDBJ whole genome shotgun (WGS) entry which is preliminary data.</text>
</comment>
<evidence type="ECO:0000313" key="4">
    <source>
        <dbReference type="EMBL" id="MCD1294659.1"/>
    </source>
</evidence>
<dbReference type="InterPro" id="IPR019734">
    <property type="entry name" value="TPR_rpt"/>
</dbReference>
<name>A0AAP2W6W1_9EURY</name>
<organism evidence="4 5">
    <name type="scientific">Methanooceanicella nereidis</name>
    <dbReference type="NCBI Taxonomy" id="2052831"/>
    <lineage>
        <taxon>Archaea</taxon>
        <taxon>Methanobacteriati</taxon>
        <taxon>Methanobacteriota</taxon>
        <taxon>Stenosarchaea group</taxon>
        <taxon>Methanomicrobia</taxon>
        <taxon>Methanocellales</taxon>
        <taxon>Methanocellaceae</taxon>
        <taxon>Methanooceanicella</taxon>
    </lineage>
</organism>
<dbReference type="SUPFAM" id="SSF48452">
    <property type="entry name" value="TPR-like"/>
    <property type="match status" value="1"/>
</dbReference>
<dbReference type="AlphaFoldDB" id="A0AAP2W6W1"/>
<dbReference type="EMBL" id="PGCK01000004">
    <property type="protein sequence ID" value="MCD1294659.1"/>
    <property type="molecule type" value="Genomic_DNA"/>
</dbReference>
<keyword evidence="1" id="KW-0677">Repeat</keyword>
<proteinExistence type="predicted"/>
<protein>
    <submittedName>
        <fullName evidence="4">Cytochrome C biosynthesis protein</fullName>
    </submittedName>
</protein>
<dbReference type="Pfam" id="PF13432">
    <property type="entry name" value="TPR_16"/>
    <property type="match status" value="1"/>
</dbReference>
<keyword evidence="2 3" id="KW-0802">TPR repeat</keyword>
<evidence type="ECO:0000256" key="2">
    <source>
        <dbReference type="ARBA" id="ARBA00022803"/>
    </source>
</evidence>
<dbReference type="InterPro" id="IPR011990">
    <property type="entry name" value="TPR-like_helical_dom_sf"/>
</dbReference>
<dbReference type="Gene3D" id="1.25.40.10">
    <property type="entry name" value="Tetratricopeptide repeat domain"/>
    <property type="match status" value="1"/>
</dbReference>
<evidence type="ECO:0000256" key="3">
    <source>
        <dbReference type="PROSITE-ProRule" id="PRU00339"/>
    </source>
</evidence>
<dbReference type="RefSeq" id="WP_230741493.1">
    <property type="nucleotide sequence ID" value="NZ_PGCK01000004.1"/>
</dbReference>
<gene>
    <name evidence="4" type="ORF">CUJ83_06555</name>
</gene>
<dbReference type="PROSITE" id="PS50005">
    <property type="entry name" value="TPR"/>
    <property type="match status" value="1"/>
</dbReference>
<reference evidence="4 5" key="1">
    <citation type="submission" date="2017-11" db="EMBL/GenBank/DDBJ databases">
        <title>Isolation and Characterization of Family Methanocellaceae Species from Potential Methane Hydrate Area Offshore Southwestern Taiwan.</title>
        <authorList>
            <person name="Zhang W.-L."/>
            <person name="Chen W.-C."/>
            <person name="Lai M.-C."/>
            <person name="Chen S.-C."/>
        </authorList>
    </citation>
    <scope>NUCLEOTIDE SEQUENCE [LARGE SCALE GENOMIC DNA]</scope>
    <source>
        <strain evidence="4 5">CWC-04</strain>
    </source>
</reference>
<dbReference type="Proteomes" id="UP001320159">
    <property type="component" value="Unassembled WGS sequence"/>
</dbReference>